<evidence type="ECO:0000313" key="6">
    <source>
        <dbReference type="Proteomes" id="UP001325680"/>
    </source>
</evidence>
<evidence type="ECO:0000259" key="4">
    <source>
        <dbReference type="PROSITE" id="PS50109"/>
    </source>
</evidence>
<keyword evidence="6" id="KW-1185">Reference proteome</keyword>
<dbReference type="PRINTS" id="PR00344">
    <property type="entry name" value="BCTRLSENSOR"/>
</dbReference>
<dbReference type="SMART" id="SM00387">
    <property type="entry name" value="HATPase_c"/>
    <property type="match status" value="1"/>
</dbReference>
<keyword evidence="5" id="KW-0808">Transferase</keyword>
<feature type="domain" description="Histidine kinase" evidence="4">
    <location>
        <begin position="36"/>
        <end position="253"/>
    </location>
</feature>
<dbReference type="InterPro" id="IPR005467">
    <property type="entry name" value="His_kinase_dom"/>
</dbReference>
<comment type="catalytic activity">
    <reaction evidence="1">
        <text>ATP + protein L-histidine = ADP + protein N-phospho-L-histidine.</text>
        <dbReference type="EC" id="2.7.13.3"/>
    </reaction>
</comment>
<name>A0ABZ0W880_9BACT</name>
<dbReference type="SUPFAM" id="SSF55874">
    <property type="entry name" value="ATPase domain of HSP90 chaperone/DNA topoisomerase II/histidine kinase"/>
    <property type="match status" value="1"/>
</dbReference>
<dbReference type="EMBL" id="CP139960">
    <property type="protein sequence ID" value="WQD38697.1"/>
    <property type="molecule type" value="Genomic_DNA"/>
</dbReference>
<dbReference type="GO" id="GO:0016301">
    <property type="term" value="F:kinase activity"/>
    <property type="evidence" value="ECO:0007669"/>
    <property type="project" value="UniProtKB-KW"/>
</dbReference>
<proteinExistence type="predicted"/>
<dbReference type="Proteomes" id="UP001325680">
    <property type="component" value="Chromosome"/>
</dbReference>
<keyword evidence="5" id="KW-0418">Kinase</keyword>
<dbReference type="Pfam" id="PF02518">
    <property type="entry name" value="HATPase_c"/>
    <property type="match status" value="1"/>
</dbReference>
<gene>
    <name evidence="5" type="ORF">U0035_00885</name>
</gene>
<evidence type="ECO:0000313" key="5">
    <source>
        <dbReference type="EMBL" id="WQD38697.1"/>
    </source>
</evidence>
<dbReference type="InterPro" id="IPR004358">
    <property type="entry name" value="Sig_transdc_His_kin-like_C"/>
</dbReference>
<evidence type="ECO:0000256" key="1">
    <source>
        <dbReference type="ARBA" id="ARBA00000085"/>
    </source>
</evidence>
<evidence type="ECO:0000256" key="2">
    <source>
        <dbReference type="ARBA" id="ARBA00012438"/>
    </source>
</evidence>
<dbReference type="EC" id="2.7.13.3" evidence="2"/>
<dbReference type="PROSITE" id="PS50109">
    <property type="entry name" value="HIS_KIN"/>
    <property type="match status" value="1"/>
</dbReference>
<evidence type="ECO:0000256" key="3">
    <source>
        <dbReference type="ARBA" id="ARBA00022553"/>
    </source>
</evidence>
<accession>A0ABZ0W880</accession>
<protein>
    <recommendedName>
        <fullName evidence="2">histidine kinase</fullName>
        <ecNumber evidence="2">2.7.13.3</ecNumber>
    </recommendedName>
</protein>
<dbReference type="Gene3D" id="3.30.565.10">
    <property type="entry name" value="Histidine kinase-like ATPase, C-terminal domain"/>
    <property type="match status" value="1"/>
</dbReference>
<dbReference type="PANTHER" id="PTHR43547:SF2">
    <property type="entry name" value="HYBRID SIGNAL TRANSDUCTION HISTIDINE KINASE C"/>
    <property type="match status" value="1"/>
</dbReference>
<reference evidence="5 6" key="1">
    <citation type="submission" date="2023-12" db="EMBL/GenBank/DDBJ databases">
        <title>Genome sequencing and assembly of bacterial species from a model synthetic community.</title>
        <authorList>
            <person name="Hogle S.L."/>
        </authorList>
    </citation>
    <scope>NUCLEOTIDE SEQUENCE [LARGE SCALE GENOMIC DNA]</scope>
    <source>
        <strain evidence="5 6">HAMBI_3031</strain>
    </source>
</reference>
<dbReference type="PANTHER" id="PTHR43547">
    <property type="entry name" value="TWO-COMPONENT HISTIDINE KINASE"/>
    <property type="match status" value="1"/>
</dbReference>
<dbReference type="InterPro" id="IPR003594">
    <property type="entry name" value="HATPase_dom"/>
</dbReference>
<dbReference type="CDD" id="cd00075">
    <property type="entry name" value="HATPase"/>
    <property type="match status" value="1"/>
</dbReference>
<sequence>MLTVYVTSLRRKLKQACQKIRCLETTDLEKDKFFTVMAHDLNGFVNTGHAALQLYRSGVLPDKDAGFVLDSIEEKFHTASVTLQSLLNWGKLLFRGASISKCTFDMTAVINAELDLAKAAMRTKDIYVINELEFRQYVYADPEQCKFIIRNLINNALKFTRNNGIITIGISENVRPGFVVIAVKDSGIGMSPGKLEKVFFPFGESTEGTAREKGNGVGLMLCREYARRNGGDLWAESQNEIGTTFYLAVKSRTDHLTNQQSGVKDRTCHSPVAQYHEQFG</sequence>
<organism evidence="5 6">
    <name type="scientific">Niabella yanshanensis</name>
    <dbReference type="NCBI Taxonomy" id="577386"/>
    <lineage>
        <taxon>Bacteria</taxon>
        <taxon>Pseudomonadati</taxon>
        <taxon>Bacteroidota</taxon>
        <taxon>Chitinophagia</taxon>
        <taxon>Chitinophagales</taxon>
        <taxon>Chitinophagaceae</taxon>
        <taxon>Niabella</taxon>
    </lineage>
</organism>
<dbReference type="RefSeq" id="WP_162817907.1">
    <property type="nucleotide sequence ID" value="NZ_CP139960.1"/>
</dbReference>
<keyword evidence="3" id="KW-0597">Phosphoprotein</keyword>
<dbReference type="InterPro" id="IPR036890">
    <property type="entry name" value="HATPase_C_sf"/>
</dbReference>